<dbReference type="CDD" id="cd02005">
    <property type="entry name" value="TPP_PDC_IPDC"/>
    <property type="match status" value="1"/>
</dbReference>
<evidence type="ECO:0000256" key="10">
    <source>
        <dbReference type="ARBA" id="ARBA00023239"/>
    </source>
</evidence>
<dbReference type="PIRSF" id="PIRSF036565">
    <property type="entry name" value="Pyruvt_ip_decrb"/>
    <property type="match status" value="1"/>
</dbReference>
<dbReference type="SUPFAM" id="SSF52518">
    <property type="entry name" value="Thiamin diphosphate-binding fold (THDP-binding)"/>
    <property type="match status" value="2"/>
</dbReference>
<dbReference type="InterPro" id="IPR029061">
    <property type="entry name" value="THDP-binding"/>
</dbReference>
<feature type="domain" description="Thiamine pyrophosphate enzyme central" evidence="12">
    <location>
        <begin position="211"/>
        <end position="317"/>
    </location>
</feature>
<evidence type="ECO:0000256" key="8">
    <source>
        <dbReference type="ARBA" id="ARBA00022842"/>
    </source>
</evidence>
<proteinExistence type="inferred from homology"/>
<dbReference type="PROSITE" id="PS00187">
    <property type="entry name" value="TPP_ENZYMES"/>
    <property type="match status" value="1"/>
</dbReference>
<keyword evidence="9 11" id="KW-0786">Thiamine pyrophosphate</keyword>
<evidence type="ECO:0000259" key="13">
    <source>
        <dbReference type="Pfam" id="PF02775"/>
    </source>
</evidence>
<comment type="cofactor">
    <cofactor evidence="1">
        <name>a metal cation</name>
        <dbReference type="ChEBI" id="CHEBI:25213"/>
    </cofactor>
</comment>
<dbReference type="InterPro" id="IPR047213">
    <property type="entry name" value="TPP_PYR_PDC_IPDC-like"/>
</dbReference>
<comment type="cofactor">
    <cofactor evidence="2">
        <name>thiamine diphosphate</name>
        <dbReference type="ChEBI" id="CHEBI:58937"/>
    </cofactor>
</comment>
<evidence type="ECO:0000256" key="11">
    <source>
        <dbReference type="RuleBase" id="RU362132"/>
    </source>
</evidence>
<dbReference type="InterPro" id="IPR012000">
    <property type="entry name" value="Thiamin_PyroP_enz_cen_dom"/>
</dbReference>
<organism evidence="15 16">
    <name type="scientific">Actinomycetospora endophytica</name>
    <dbReference type="NCBI Taxonomy" id="2291215"/>
    <lineage>
        <taxon>Bacteria</taxon>
        <taxon>Bacillati</taxon>
        <taxon>Actinomycetota</taxon>
        <taxon>Actinomycetes</taxon>
        <taxon>Pseudonocardiales</taxon>
        <taxon>Pseudonocardiaceae</taxon>
        <taxon>Actinomycetospora</taxon>
    </lineage>
</organism>
<keyword evidence="10" id="KW-0456">Lyase</keyword>
<dbReference type="Pfam" id="PF02775">
    <property type="entry name" value="TPP_enzyme_C"/>
    <property type="match status" value="1"/>
</dbReference>
<dbReference type="Pfam" id="PF02776">
    <property type="entry name" value="TPP_enzyme_N"/>
    <property type="match status" value="1"/>
</dbReference>
<keyword evidence="6" id="KW-0479">Metal-binding</keyword>
<evidence type="ECO:0000256" key="7">
    <source>
        <dbReference type="ARBA" id="ARBA00022793"/>
    </source>
</evidence>
<dbReference type="InterPro" id="IPR047214">
    <property type="entry name" value="TPP_PDC_IPDC"/>
</dbReference>
<comment type="function">
    <text evidence="3">Decarboxylates branched-chain and aromatic alpha-keto acids to aldehydes.</text>
</comment>
<comment type="similarity">
    <text evidence="4 11">Belongs to the TPP enzyme family.</text>
</comment>
<dbReference type="InterPro" id="IPR012001">
    <property type="entry name" value="Thiamin_PyroP_enz_TPP-bd_dom"/>
</dbReference>
<reference evidence="15 16" key="1">
    <citation type="submission" date="2021-11" db="EMBL/GenBank/DDBJ databases">
        <title>Draft genome sequence of Actinomycetospora sp. SF1 isolated from the rhizosphere soil.</title>
        <authorList>
            <person name="Duangmal K."/>
            <person name="Chantavorakit T."/>
        </authorList>
    </citation>
    <scope>NUCLEOTIDE SEQUENCE [LARGE SCALE GENOMIC DNA]</scope>
    <source>
        <strain evidence="15 16">TBRC 5722</strain>
    </source>
</reference>
<evidence type="ECO:0000259" key="12">
    <source>
        <dbReference type="Pfam" id="PF00205"/>
    </source>
</evidence>
<evidence type="ECO:0000256" key="1">
    <source>
        <dbReference type="ARBA" id="ARBA00001920"/>
    </source>
</evidence>
<feature type="domain" description="Thiamine pyrophosphate enzyme TPP-binding" evidence="13">
    <location>
        <begin position="399"/>
        <end position="527"/>
    </location>
</feature>
<dbReference type="Proteomes" id="UP001199469">
    <property type="component" value="Unassembled WGS sequence"/>
</dbReference>
<dbReference type="CDD" id="cd07038">
    <property type="entry name" value="TPP_PYR_PDC_IPDC_like"/>
    <property type="match status" value="1"/>
</dbReference>
<keyword evidence="8" id="KW-0460">Magnesium</keyword>
<name>A0ABS8PDP3_9PSEU</name>
<dbReference type="Gene3D" id="3.40.50.970">
    <property type="match status" value="2"/>
</dbReference>
<accession>A0ABS8PDP3</accession>
<keyword evidence="16" id="KW-1185">Reference proteome</keyword>
<evidence type="ECO:0000256" key="5">
    <source>
        <dbReference type="ARBA" id="ARBA00020054"/>
    </source>
</evidence>
<sequence>MTYCVADYLADRLAEVGVEHVFGVPGDYNLAMLDHVVGHEALTWVGCANELDAGYAADGYGRLRGMAALATAFGVGELSAINAMAGSFAEHVPVVHVVGAPSTDHQSAHRVVHHSLGDGVFTHFMTMHEGITCARAALTADTARAEIDRVLVEVRDRHLPGYLLIPTDVSAAPADPPSGPLPAPVDTTDPEALAGFVDAARALLEKAGSVDHVALLAGLLTHRVGGREVLRELLGAGPVPHATTVWAKSLVDESVNHFVGTYAGGASAEEVRTTIEDAAALIVAGVQFTDLTSGFFTQRITRPRTVELGPRTASVGAATFSPVELPTALGALIPLVRELAGRAPATPREPTPAAPLPATDASEPLSQDALWAEVAGFLREGDLVLADQGTSFYGASTHRLPSGVTFIGQPLWASIGYTLPATLGACLAQPDSRGILLIGDGAAQLTVAELGTIVREGLAPLVVVVDNDGYTVERAIHGPAEPYNDITRWDWTAVPAMFAPAGGARACRAETVGELRAALTAAREDPSTLAVVQAVVPRDDVPQLLADLTKALGQANSGQGSSKA</sequence>
<evidence type="ECO:0000256" key="9">
    <source>
        <dbReference type="ARBA" id="ARBA00023052"/>
    </source>
</evidence>
<dbReference type="RefSeq" id="WP_230738263.1">
    <property type="nucleotide sequence ID" value="NZ_JAJNDB010000006.1"/>
</dbReference>
<dbReference type="InterPro" id="IPR029035">
    <property type="entry name" value="DHS-like_NAD/FAD-binding_dom"/>
</dbReference>
<dbReference type="Gene3D" id="3.40.50.1220">
    <property type="entry name" value="TPP-binding domain"/>
    <property type="match status" value="1"/>
</dbReference>
<dbReference type="InterPro" id="IPR000399">
    <property type="entry name" value="TPP-bd_CS"/>
</dbReference>
<dbReference type="PANTHER" id="PTHR43452">
    <property type="entry name" value="PYRUVATE DECARBOXYLASE"/>
    <property type="match status" value="1"/>
</dbReference>
<evidence type="ECO:0000313" key="16">
    <source>
        <dbReference type="Proteomes" id="UP001199469"/>
    </source>
</evidence>
<feature type="domain" description="Thiamine pyrophosphate enzyme N-terminal TPP-binding" evidence="14">
    <location>
        <begin position="5"/>
        <end position="113"/>
    </location>
</feature>
<dbReference type="InterPro" id="IPR011766">
    <property type="entry name" value="TPP_enzyme_TPP-bd"/>
</dbReference>
<gene>
    <name evidence="15" type="ORF">LQ327_23765</name>
</gene>
<evidence type="ECO:0000256" key="6">
    <source>
        <dbReference type="ARBA" id="ARBA00022723"/>
    </source>
</evidence>
<evidence type="ECO:0000256" key="2">
    <source>
        <dbReference type="ARBA" id="ARBA00001964"/>
    </source>
</evidence>
<dbReference type="EMBL" id="JAJNDB010000006">
    <property type="protein sequence ID" value="MCD2196397.1"/>
    <property type="molecule type" value="Genomic_DNA"/>
</dbReference>
<protein>
    <recommendedName>
        <fullName evidence="5">Alpha-keto-acid decarboxylase</fullName>
    </recommendedName>
</protein>
<dbReference type="Pfam" id="PF00205">
    <property type="entry name" value="TPP_enzyme_M"/>
    <property type="match status" value="1"/>
</dbReference>
<dbReference type="InterPro" id="IPR012110">
    <property type="entry name" value="PDC/IPDC-like"/>
</dbReference>
<evidence type="ECO:0000313" key="15">
    <source>
        <dbReference type="EMBL" id="MCD2196397.1"/>
    </source>
</evidence>
<evidence type="ECO:0000259" key="14">
    <source>
        <dbReference type="Pfam" id="PF02776"/>
    </source>
</evidence>
<comment type="caution">
    <text evidence="15">The sequence shown here is derived from an EMBL/GenBank/DDBJ whole genome shotgun (WGS) entry which is preliminary data.</text>
</comment>
<dbReference type="SUPFAM" id="SSF52467">
    <property type="entry name" value="DHS-like NAD/FAD-binding domain"/>
    <property type="match status" value="1"/>
</dbReference>
<keyword evidence="7" id="KW-0210">Decarboxylase</keyword>
<dbReference type="PANTHER" id="PTHR43452:SF30">
    <property type="entry name" value="PYRUVATE DECARBOXYLASE ISOZYME 1-RELATED"/>
    <property type="match status" value="1"/>
</dbReference>
<evidence type="ECO:0000256" key="3">
    <source>
        <dbReference type="ARBA" id="ARBA00002938"/>
    </source>
</evidence>
<evidence type="ECO:0000256" key="4">
    <source>
        <dbReference type="ARBA" id="ARBA00007812"/>
    </source>
</evidence>